<evidence type="ECO:0000313" key="2">
    <source>
        <dbReference type="Proteomes" id="UP001232063"/>
    </source>
</evidence>
<dbReference type="Proteomes" id="UP001232063">
    <property type="component" value="Unassembled WGS sequence"/>
</dbReference>
<dbReference type="AlphaFoldDB" id="A0AAE3R960"/>
<proteinExistence type="predicted"/>
<comment type="caution">
    <text evidence="1">The sequence shown here is derived from an EMBL/GenBank/DDBJ whole genome shotgun (WGS) entry which is preliminary data.</text>
</comment>
<evidence type="ECO:0000313" key="1">
    <source>
        <dbReference type="EMBL" id="MDJ1506009.1"/>
    </source>
</evidence>
<name>A0AAE3R960_9BACT</name>
<reference evidence="1" key="1">
    <citation type="submission" date="2023-05" db="EMBL/GenBank/DDBJ databases">
        <authorList>
            <person name="Zhang X."/>
        </authorList>
    </citation>
    <scope>NUCLEOTIDE SEQUENCE</scope>
    <source>
        <strain evidence="1">BD1B2-1</strain>
    </source>
</reference>
<dbReference type="PROSITE" id="PS51257">
    <property type="entry name" value="PROKAR_LIPOPROTEIN"/>
    <property type="match status" value="1"/>
</dbReference>
<protein>
    <recommendedName>
        <fullName evidence="3">Lipoprotein</fullName>
    </recommendedName>
</protein>
<keyword evidence="2" id="KW-1185">Reference proteome</keyword>
<evidence type="ECO:0008006" key="3">
    <source>
        <dbReference type="Google" id="ProtNLM"/>
    </source>
</evidence>
<organism evidence="1 2">
    <name type="scientific">Xanthocytophaga agilis</name>
    <dbReference type="NCBI Taxonomy" id="3048010"/>
    <lineage>
        <taxon>Bacteria</taxon>
        <taxon>Pseudomonadati</taxon>
        <taxon>Bacteroidota</taxon>
        <taxon>Cytophagia</taxon>
        <taxon>Cytophagales</taxon>
        <taxon>Rhodocytophagaceae</taxon>
        <taxon>Xanthocytophaga</taxon>
    </lineage>
</organism>
<gene>
    <name evidence="1" type="ORF">QNI22_35450</name>
</gene>
<dbReference type="EMBL" id="JASJOU010000019">
    <property type="protein sequence ID" value="MDJ1506009.1"/>
    <property type="molecule type" value="Genomic_DNA"/>
</dbReference>
<accession>A0AAE3R960</accession>
<sequence>MKHFRSYILISSFLLQTISGCTSKEGHYINLIRYQLHVGQMVEIYYFTNSCCYYCIVNEKSLSHVQFIKSKAVGETEASRMCDGCDHPAAFVFKAIKPGIDTIRLDRPMALESCDSTYSKDQELYVVEVK</sequence>